<name>A0ABM0M2Q4_SACKO</name>
<dbReference type="RefSeq" id="XP_006814295.1">
    <property type="nucleotide sequence ID" value="XM_006814232.1"/>
</dbReference>
<reference evidence="2" key="1">
    <citation type="submission" date="2025-08" db="UniProtKB">
        <authorList>
            <consortium name="RefSeq"/>
        </authorList>
    </citation>
    <scope>IDENTIFICATION</scope>
    <source>
        <tissue evidence="2">Testes</tissue>
    </source>
</reference>
<dbReference type="PANTHER" id="PTHR31909">
    <property type="entry name" value="CHROMOSOME 20 ORF85 FAMILY MEMBER"/>
    <property type="match status" value="1"/>
</dbReference>
<accession>A0ABM0M2Q4</accession>
<dbReference type="Pfam" id="PF14945">
    <property type="entry name" value="LLC1"/>
    <property type="match status" value="1"/>
</dbReference>
<dbReference type="GeneID" id="102809675"/>
<keyword evidence="1" id="KW-1185">Reference proteome</keyword>
<dbReference type="Proteomes" id="UP000694865">
    <property type="component" value="Unplaced"/>
</dbReference>
<organism evidence="1 2">
    <name type="scientific">Saccoglossus kowalevskii</name>
    <name type="common">Acorn worm</name>
    <dbReference type="NCBI Taxonomy" id="10224"/>
    <lineage>
        <taxon>Eukaryota</taxon>
        <taxon>Metazoa</taxon>
        <taxon>Hemichordata</taxon>
        <taxon>Enteropneusta</taxon>
        <taxon>Harrimaniidae</taxon>
        <taxon>Saccoglossus</taxon>
    </lineage>
</organism>
<gene>
    <name evidence="2" type="primary">LOC102809675</name>
</gene>
<protein>
    <submittedName>
        <fullName evidence="2">Uncharacterized protein C20orf85 homolog</fullName>
    </submittedName>
</protein>
<evidence type="ECO:0000313" key="2">
    <source>
        <dbReference type="RefSeq" id="XP_006814295.1"/>
    </source>
</evidence>
<sequence>MMFGGRKVHKISNFVHNDEIWKDHVNYELQSLRKWPDKWGFLTHEYNRMHRRLIGETLTPDLASIDSRATPRKDCGLKLPAIQARPNQGKQMKVELVKQKSTQTGRPMLSAQFPRTTAEEIGWKSAMADYQLEMYGRYLTPKARGQQGIRKMLNWPYQGLY</sequence>
<dbReference type="PANTHER" id="PTHR31909:SF3">
    <property type="entry name" value="SIMILAR TO PROTEIN C20ORF85 HOMOLOG"/>
    <property type="match status" value="1"/>
</dbReference>
<evidence type="ECO:0000313" key="1">
    <source>
        <dbReference type="Proteomes" id="UP000694865"/>
    </source>
</evidence>
<dbReference type="InterPro" id="IPR020339">
    <property type="entry name" value="C20orf85-like"/>
</dbReference>
<proteinExistence type="predicted"/>